<name>A0A9R1WUM6_LACSA</name>
<dbReference type="InterPro" id="IPR001810">
    <property type="entry name" value="F-box_dom"/>
</dbReference>
<dbReference type="SUPFAM" id="SSF52047">
    <property type="entry name" value="RNI-like"/>
    <property type="match status" value="1"/>
</dbReference>
<dbReference type="SUPFAM" id="SSF81383">
    <property type="entry name" value="F-box domain"/>
    <property type="match status" value="1"/>
</dbReference>
<dbReference type="InterPro" id="IPR036047">
    <property type="entry name" value="F-box-like_dom_sf"/>
</dbReference>
<keyword evidence="4" id="KW-1185">Reference proteome</keyword>
<protein>
    <recommendedName>
        <fullName evidence="5">F-box domain-containing protein</fullName>
    </recommendedName>
</protein>
<dbReference type="Proteomes" id="UP000235145">
    <property type="component" value="Unassembled WGS sequence"/>
</dbReference>
<dbReference type="Pfam" id="PF00646">
    <property type="entry name" value="F-box"/>
    <property type="match status" value="1"/>
</dbReference>
<dbReference type="InterPro" id="IPR053781">
    <property type="entry name" value="F-box_AtFBL13-like"/>
</dbReference>
<dbReference type="EMBL" id="NBSK02000009">
    <property type="protein sequence ID" value="KAJ0187059.1"/>
    <property type="molecule type" value="Genomic_DNA"/>
</dbReference>
<dbReference type="Gene3D" id="1.20.1280.50">
    <property type="match status" value="1"/>
</dbReference>
<dbReference type="PANTHER" id="PTHR34145">
    <property type="entry name" value="OS02G0105600 PROTEIN"/>
    <property type="match status" value="1"/>
</dbReference>
<dbReference type="AlphaFoldDB" id="A0A9R1WUM6"/>
<evidence type="ECO:0000259" key="2">
    <source>
        <dbReference type="Pfam" id="PF23622"/>
    </source>
</evidence>
<gene>
    <name evidence="3" type="ORF">LSAT_V11C900481900</name>
</gene>
<dbReference type="Gene3D" id="3.80.10.10">
    <property type="entry name" value="Ribonuclease Inhibitor"/>
    <property type="match status" value="1"/>
</dbReference>
<feature type="domain" description="F-box" evidence="1">
    <location>
        <begin position="22"/>
        <end position="59"/>
    </location>
</feature>
<dbReference type="InterPro" id="IPR055357">
    <property type="entry name" value="LRR_At1g61320_AtMIF1"/>
</dbReference>
<sequence length="452" mass="52379">MIVGMKPMPLVPRRVSRSKDFISNMPDEILLMILSLMPLKDAVATGILSKRWISVWCNLIHLSIDGGERLDKIVMIPMLRDQVRSMYIKKVNSIIKHHNAPLLQEFRICFDLDCRNKHAIDYWLHFAMKKKVQTLELDFMYHLKYRMSDEYYDFPLHFLTKNARIFLKLHYLRKLVLKGVNVREAILQNILRTSPHLETLFAHNSGFMAHVLVGGKALKLKHFEIKGCSNIRSIYLYEFDLVSFTYKGPAIDLRLGHLPKMKELDICQGAEGLQNNIFRQIASCVSYIQVLSLNILQTERLMLNSIPELPNVKKLRLTIGAYNDKCLLRFTYIANACLSLETFTIQLLWGSPIWRKRKARHFSTPTRPYNNLCLLELMGYYGRMSDFELVAHIIENAVALKQIVIDPRCQGRIGNTPLLKLKKNLKIEETARTYAHSQLKSITPQGVKLLIL</sequence>
<comment type="caution">
    <text evidence="3">The sequence shown here is derived from an EMBL/GenBank/DDBJ whole genome shotgun (WGS) entry which is preliminary data.</text>
</comment>
<feature type="domain" description="At1g61320/AtMIF1 LRR" evidence="2">
    <location>
        <begin position="94"/>
        <end position="434"/>
    </location>
</feature>
<evidence type="ECO:0000313" key="3">
    <source>
        <dbReference type="EMBL" id="KAJ0187059.1"/>
    </source>
</evidence>
<dbReference type="CDD" id="cd22160">
    <property type="entry name" value="F-box_AtFBL13-like"/>
    <property type="match status" value="1"/>
</dbReference>
<evidence type="ECO:0000313" key="4">
    <source>
        <dbReference type="Proteomes" id="UP000235145"/>
    </source>
</evidence>
<dbReference type="Pfam" id="PF23622">
    <property type="entry name" value="LRR_At1g61320_AtMIF1"/>
    <property type="match status" value="1"/>
</dbReference>
<dbReference type="InterPro" id="IPR053772">
    <property type="entry name" value="At1g61320/At1g61330-like"/>
</dbReference>
<dbReference type="PANTHER" id="PTHR34145:SF68">
    <property type="entry name" value="FBD DOMAIN-CONTAINING PROTEIN"/>
    <property type="match status" value="1"/>
</dbReference>
<accession>A0A9R1WUM6</accession>
<evidence type="ECO:0008006" key="5">
    <source>
        <dbReference type="Google" id="ProtNLM"/>
    </source>
</evidence>
<evidence type="ECO:0000259" key="1">
    <source>
        <dbReference type="Pfam" id="PF00646"/>
    </source>
</evidence>
<reference evidence="3 4" key="1">
    <citation type="journal article" date="2017" name="Nat. Commun.">
        <title>Genome assembly with in vitro proximity ligation data and whole-genome triplication in lettuce.</title>
        <authorList>
            <person name="Reyes-Chin-Wo S."/>
            <person name="Wang Z."/>
            <person name="Yang X."/>
            <person name="Kozik A."/>
            <person name="Arikit S."/>
            <person name="Song C."/>
            <person name="Xia L."/>
            <person name="Froenicke L."/>
            <person name="Lavelle D.O."/>
            <person name="Truco M.J."/>
            <person name="Xia R."/>
            <person name="Zhu S."/>
            <person name="Xu C."/>
            <person name="Xu H."/>
            <person name="Xu X."/>
            <person name="Cox K."/>
            <person name="Korf I."/>
            <person name="Meyers B.C."/>
            <person name="Michelmore R.W."/>
        </authorList>
    </citation>
    <scope>NUCLEOTIDE SEQUENCE [LARGE SCALE GENOMIC DNA]</scope>
    <source>
        <strain evidence="4">cv. Salinas</strain>
        <tissue evidence="3">Seedlings</tissue>
    </source>
</reference>
<organism evidence="3 4">
    <name type="scientific">Lactuca sativa</name>
    <name type="common">Garden lettuce</name>
    <dbReference type="NCBI Taxonomy" id="4236"/>
    <lineage>
        <taxon>Eukaryota</taxon>
        <taxon>Viridiplantae</taxon>
        <taxon>Streptophyta</taxon>
        <taxon>Embryophyta</taxon>
        <taxon>Tracheophyta</taxon>
        <taxon>Spermatophyta</taxon>
        <taxon>Magnoliopsida</taxon>
        <taxon>eudicotyledons</taxon>
        <taxon>Gunneridae</taxon>
        <taxon>Pentapetalae</taxon>
        <taxon>asterids</taxon>
        <taxon>campanulids</taxon>
        <taxon>Asterales</taxon>
        <taxon>Asteraceae</taxon>
        <taxon>Cichorioideae</taxon>
        <taxon>Cichorieae</taxon>
        <taxon>Lactucinae</taxon>
        <taxon>Lactuca</taxon>
    </lineage>
</organism>
<dbReference type="InterPro" id="IPR032675">
    <property type="entry name" value="LRR_dom_sf"/>
</dbReference>
<proteinExistence type="predicted"/>